<dbReference type="GeneID" id="14006841"/>
<organism evidence="2 3">
    <name type="scientific">Enterobacter phage EcP1</name>
    <dbReference type="NCBI Taxonomy" id="942016"/>
    <lineage>
        <taxon>Viruses</taxon>
        <taxon>Duplodnaviria</taxon>
        <taxon>Heunggongvirae</taxon>
        <taxon>Uroviricota</taxon>
        <taxon>Caudoviricetes</taxon>
        <taxon>Schitoviridae</taxon>
        <taxon>Eceepunavirus</taxon>
        <taxon>Eceepunavirus EcP1</taxon>
    </lineage>
</organism>
<dbReference type="KEGG" id="vg:14006841"/>
<feature type="coiled-coil region" evidence="1">
    <location>
        <begin position="35"/>
        <end position="90"/>
    </location>
</feature>
<evidence type="ECO:0000256" key="1">
    <source>
        <dbReference type="SAM" id="Coils"/>
    </source>
</evidence>
<dbReference type="RefSeq" id="YP_007003185.1">
    <property type="nucleotide sequence ID" value="NC_019485.1"/>
</dbReference>
<dbReference type="EMBL" id="HQ641380">
    <property type="protein sequence ID" value="ADU79213.1"/>
    <property type="molecule type" value="Genomic_DNA"/>
</dbReference>
<gene>
    <name evidence="2" type="ORF">EcP1_gp62</name>
</gene>
<dbReference type="Proteomes" id="UP000007263">
    <property type="component" value="Segment"/>
</dbReference>
<keyword evidence="3" id="KW-1185">Reference proteome</keyword>
<proteinExistence type="predicted"/>
<reference evidence="2 3" key="1">
    <citation type="submission" date="2010-11" db="EMBL/GenBank/DDBJ databases">
        <title>Complete nucleotide sequence of the bacteriophage EcP1, a new member of the N4-like viruses.</title>
        <authorList>
            <person name="Zhu J."/>
            <person name="Rao X."/>
            <person name="Tan Y."/>
            <person name="Hu Z."/>
            <person name="Xiong K."/>
            <person name="Chen Z."/>
            <person name="Li S."/>
            <person name="Yang J."/>
            <person name="Jin X."/>
            <person name="Chen Y."/>
            <person name="Hu F."/>
        </authorList>
    </citation>
    <scope>NUCLEOTIDE SEQUENCE [LARGE SCALE GENOMIC DNA]</scope>
</reference>
<name>E9NII7_9CAUD</name>
<sequence length="170" mass="19301">MKTLIAYAVAGIVVFGSGYAAGKFVADANHTEEMNQLLTKHNKALQAEADKADEERRNHNKVSQELDELNARYSKDMQEKDNEATKLKSDIIAGSKRVQFLSRELTNAERANQSASACTVGISEIEFPKSVQLDISDLHQSIEDDDRKINYWINYSRMLWLKLYNEKAPF</sequence>
<protein>
    <submittedName>
        <fullName evidence="2">Bacteriophage lysis protein</fullName>
    </submittedName>
</protein>
<evidence type="ECO:0000313" key="3">
    <source>
        <dbReference type="Proteomes" id="UP000007263"/>
    </source>
</evidence>
<keyword evidence="1" id="KW-0175">Coiled coil</keyword>
<accession>E9NII7</accession>
<evidence type="ECO:0000313" key="2">
    <source>
        <dbReference type="EMBL" id="ADU79213.1"/>
    </source>
</evidence>